<feature type="binding site" evidence="11">
    <location>
        <position position="191"/>
    </location>
    <ligand>
        <name>substrate</name>
    </ligand>
</feature>
<comment type="catalytic activity">
    <reaction evidence="1 11">
        <text>5-(2-hydroxyethyl)-4-methylthiazole + ATP = 4-methyl-5-(2-phosphooxyethyl)-thiazole + ADP + H(+)</text>
        <dbReference type="Rhea" id="RHEA:24212"/>
        <dbReference type="ChEBI" id="CHEBI:15378"/>
        <dbReference type="ChEBI" id="CHEBI:17957"/>
        <dbReference type="ChEBI" id="CHEBI:30616"/>
        <dbReference type="ChEBI" id="CHEBI:58296"/>
        <dbReference type="ChEBI" id="CHEBI:456216"/>
        <dbReference type="EC" id="2.7.1.50"/>
    </reaction>
</comment>
<dbReference type="AlphaFoldDB" id="A0AAP2G3D0"/>
<dbReference type="NCBIfam" id="TIGR00694">
    <property type="entry name" value="thiM"/>
    <property type="match status" value="1"/>
</dbReference>
<reference evidence="12 13" key="1">
    <citation type="submission" date="2021-05" db="EMBL/GenBank/DDBJ databases">
        <authorList>
            <person name="Zhang Z.D."/>
            <person name="Osman G."/>
        </authorList>
    </citation>
    <scope>NUCLEOTIDE SEQUENCE [LARGE SCALE GENOMIC DNA]</scope>
    <source>
        <strain evidence="12 13">KCTC 32217</strain>
    </source>
</reference>
<evidence type="ECO:0000256" key="4">
    <source>
        <dbReference type="ARBA" id="ARBA00022679"/>
    </source>
</evidence>
<dbReference type="GO" id="GO:0005524">
    <property type="term" value="F:ATP binding"/>
    <property type="evidence" value="ECO:0007669"/>
    <property type="project" value="UniProtKB-UniRule"/>
</dbReference>
<proteinExistence type="inferred from homology"/>
<dbReference type="NCBIfam" id="NF006830">
    <property type="entry name" value="PRK09355.1"/>
    <property type="match status" value="1"/>
</dbReference>
<feature type="binding site" evidence="11">
    <location>
        <position position="164"/>
    </location>
    <ligand>
        <name>ATP</name>
        <dbReference type="ChEBI" id="CHEBI:30616"/>
    </ligand>
</feature>
<dbReference type="GO" id="GO:0004417">
    <property type="term" value="F:hydroxyethylthiazole kinase activity"/>
    <property type="evidence" value="ECO:0007669"/>
    <property type="project" value="UniProtKB-UniRule"/>
</dbReference>
<comment type="function">
    <text evidence="11">Catalyzes the phosphorylation of the hydroxyl group of 4-methyl-5-beta-hydroxyethylthiazole (THZ).</text>
</comment>
<dbReference type="Gene3D" id="3.40.1190.20">
    <property type="match status" value="1"/>
</dbReference>
<sequence length="263" mass="27719">MESIIKNLQLVRQKSPLVHNITNFVVMNNTANAILAIGASPIMAHAHPEVEDLIDLVGASVINIGTLDEYWVDSMMLAAKKANSIGKPWILDPVGAGASKYRNDTLAELLHHKPTVIRGNASEIMSLAKIDIASKGVDSANTSDEAVEAGKNLSNSTGAVVCISGEKDYVIQGDRVSMIENGHELMGQITGMGCTASALIGAFAAVIDDPFDATVSAMAVLGMAGQMASEMASGPGTMQLYIYDCLHQMGDTDITNLAKISML</sequence>
<evidence type="ECO:0000256" key="11">
    <source>
        <dbReference type="HAMAP-Rule" id="MF_00228"/>
    </source>
</evidence>
<dbReference type="EMBL" id="JAHCMY010000002">
    <property type="protein sequence ID" value="MBS9523355.1"/>
    <property type="molecule type" value="Genomic_DNA"/>
</dbReference>
<dbReference type="SUPFAM" id="SSF53613">
    <property type="entry name" value="Ribokinase-like"/>
    <property type="match status" value="1"/>
</dbReference>
<evidence type="ECO:0000256" key="2">
    <source>
        <dbReference type="ARBA" id="ARBA00001946"/>
    </source>
</evidence>
<comment type="pathway">
    <text evidence="3 11">Cofactor biosynthesis; thiamine diphosphate biosynthesis; 4-methyl-5-(2-phosphoethyl)-thiazole from 5-(2-hydroxyethyl)-4-methylthiazole: step 1/1.</text>
</comment>
<comment type="cofactor">
    <cofactor evidence="2 11">
        <name>Mg(2+)</name>
        <dbReference type="ChEBI" id="CHEBI:18420"/>
    </cofactor>
</comment>
<evidence type="ECO:0000256" key="8">
    <source>
        <dbReference type="ARBA" id="ARBA00022840"/>
    </source>
</evidence>
<keyword evidence="13" id="KW-1185">Reference proteome</keyword>
<feature type="binding site" evidence="11">
    <location>
        <position position="118"/>
    </location>
    <ligand>
        <name>ATP</name>
        <dbReference type="ChEBI" id="CHEBI:30616"/>
    </ligand>
</feature>
<evidence type="ECO:0000313" key="13">
    <source>
        <dbReference type="Proteomes" id="UP001319104"/>
    </source>
</evidence>
<keyword evidence="6 11" id="KW-0547">Nucleotide-binding</keyword>
<dbReference type="RefSeq" id="WP_213944252.1">
    <property type="nucleotide sequence ID" value="NZ_JAHBGI010000011.1"/>
</dbReference>
<dbReference type="PIRSF" id="PIRSF000513">
    <property type="entry name" value="Thz_kinase"/>
    <property type="match status" value="1"/>
</dbReference>
<dbReference type="CDD" id="cd01170">
    <property type="entry name" value="THZ_kinase"/>
    <property type="match status" value="1"/>
</dbReference>
<dbReference type="GO" id="GO:0009228">
    <property type="term" value="P:thiamine biosynthetic process"/>
    <property type="evidence" value="ECO:0007669"/>
    <property type="project" value="UniProtKB-KW"/>
</dbReference>
<dbReference type="InterPro" id="IPR000417">
    <property type="entry name" value="Hyethyz_kinase"/>
</dbReference>
<dbReference type="GO" id="GO:0000287">
    <property type="term" value="F:magnesium ion binding"/>
    <property type="evidence" value="ECO:0007669"/>
    <property type="project" value="UniProtKB-UniRule"/>
</dbReference>
<dbReference type="EC" id="2.7.1.50" evidence="11"/>
<name>A0AAP2G3D0_9BACT</name>
<dbReference type="GO" id="GO:0009229">
    <property type="term" value="P:thiamine diphosphate biosynthetic process"/>
    <property type="evidence" value="ECO:0007669"/>
    <property type="project" value="UniProtKB-UniRule"/>
</dbReference>
<keyword evidence="8 11" id="KW-0067">ATP-binding</keyword>
<comment type="similarity">
    <text evidence="11">Belongs to the Thz kinase family.</text>
</comment>
<organism evidence="12 13">
    <name type="scientific">Litoribacter ruber</name>
    <dbReference type="NCBI Taxonomy" id="702568"/>
    <lineage>
        <taxon>Bacteria</taxon>
        <taxon>Pseudomonadati</taxon>
        <taxon>Bacteroidota</taxon>
        <taxon>Cytophagia</taxon>
        <taxon>Cytophagales</taxon>
        <taxon>Cyclobacteriaceae</taxon>
        <taxon>Litoribacter</taxon>
    </lineage>
</organism>
<dbReference type="PRINTS" id="PR01099">
    <property type="entry name" value="HYETHTZKNASE"/>
</dbReference>
<keyword evidence="10 11" id="KW-0784">Thiamine biosynthesis</keyword>
<accession>A0AAP2G3D0</accession>
<dbReference type="InterPro" id="IPR029056">
    <property type="entry name" value="Ribokinase-like"/>
</dbReference>
<evidence type="ECO:0000256" key="6">
    <source>
        <dbReference type="ARBA" id="ARBA00022741"/>
    </source>
</evidence>
<gene>
    <name evidence="11 12" type="primary">thiM</name>
    <name evidence="12" type="ORF">KI659_04915</name>
</gene>
<dbReference type="Proteomes" id="UP001319104">
    <property type="component" value="Unassembled WGS sequence"/>
</dbReference>
<keyword evidence="5 11" id="KW-0479">Metal-binding</keyword>
<evidence type="ECO:0000256" key="10">
    <source>
        <dbReference type="ARBA" id="ARBA00022977"/>
    </source>
</evidence>
<evidence type="ECO:0000256" key="9">
    <source>
        <dbReference type="ARBA" id="ARBA00022842"/>
    </source>
</evidence>
<protein>
    <recommendedName>
        <fullName evidence="11">Hydroxyethylthiazole kinase</fullName>
        <ecNumber evidence="11">2.7.1.50</ecNumber>
    </recommendedName>
    <alternativeName>
        <fullName evidence="11">4-methyl-5-beta-hydroxyethylthiazole kinase</fullName>
        <shortName evidence="11">TH kinase</shortName>
        <shortName evidence="11">Thz kinase</shortName>
    </alternativeName>
</protein>
<evidence type="ECO:0000256" key="3">
    <source>
        <dbReference type="ARBA" id="ARBA00004868"/>
    </source>
</evidence>
<keyword evidence="4 11" id="KW-0808">Transferase</keyword>
<evidence type="ECO:0000256" key="5">
    <source>
        <dbReference type="ARBA" id="ARBA00022723"/>
    </source>
</evidence>
<keyword evidence="7 11" id="KW-0418">Kinase</keyword>
<dbReference type="HAMAP" id="MF_00228">
    <property type="entry name" value="Thz_kinase"/>
    <property type="match status" value="1"/>
</dbReference>
<evidence type="ECO:0000313" key="12">
    <source>
        <dbReference type="EMBL" id="MBS9523355.1"/>
    </source>
</evidence>
<feature type="binding site" evidence="11">
    <location>
        <position position="43"/>
    </location>
    <ligand>
        <name>substrate</name>
    </ligand>
</feature>
<evidence type="ECO:0000256" key="7">
    <source>
        <dbReference type="ARBA" id="ARBA00022777"/>
    </source>
</evidence>
<evidence type="ECO:0000256" key="1">
    <source>
        <dbReference type="ARBA" id="ARBA00001771"/>
    </source>
</evidence>
<keyword evidence="9 11" id="KW-0460">Magnesium</keyword>
<dbReference type="Pfam" id="PF02110">
    <property type="entry name" value="HK"/>
    <property type="match status" value="1"/>
</dbReference>
<comment type="caution">
    <text evidence="12">The sequence shown here is derived from an EMBL/GenBank/DDBJ whole genome shotgun (WGS) entry which is preliminary data.</text>
</comment>